<feature type="transmembrane region" description="Helical" evidence="11">
    <location>
        <begin position="335"/>
        <end position="352"/>
    </location>
</feature>
<evidence type="ECO:0000313" key="13">
    <source>
        <dbReference type="EMBL" id="KAJ2905315.1"/>
    </source>
</evidence>
<dbReference type="AlphaFoldDB" id="A0AAD5WWI4"/>
<reference evidence="13" key="1">
    <citation type="submission" date="2022-07" db="EMBL/GenBank/DDBJ databases">
        <title>Draft genome sequence of Zalerion maritima ATCC 34329, a (micro)plastics degrading marine fungus.</title>
        <authorList>
            <person name="Paco A."/>
            <person name="Goncalves M.F.M."/>
            <person name="Rocha-Santos T.A.P."/>
            <person name="Alves A."/>
        </authorList>
    </citation>
    <scope>NUCLEOTIDE SEQUENCE</scope>
    <source>
        <strain evidence="13">ATCC 34329</strain>
    </source>
</reference>
<sequence>MPLLRRLPGTPRRLHTSRPFSTSPRTSNGLNVRALPRGGFSLSSRTGDAPSMAAAASMPFLYQQQQLRNASSWWNPASYVPNAINPWGSSKPASSTSTEPPPPTLDAAADASLSTAPAGTDPVSTASASSSASPSELLSNEATSEISKLSEQFSGTDADLADLGLDPASLSESLLNIPEQIGFLSKLGLDFGWGTSTMVQWFVEHLYVYAGMPWWGTFAACALLFRLLPFKFTMDSMEMSGKMNLLFNHPKFKETVAEMQAAGARGDNALMIQKQQETFSMSRMAGVSFKPLILNFLTIPFGFSFFRVIRAMCDVPVPSLETGGLLWFTDLTVPDPYYCLPVFAAAGMVALIRSTPAPSARGNAMTKVMLWVTTPLMLVVSFNLAAGLQWFFCMTGLVSFGLNLLRLNPTFRVALGYPPKPPGAMTQGSSPSPGSPISPSSISYQAPRTPGTPSNPAVLPSSETILKEGLDGAVADQNPKDNTLLGKIGLAPAVKEIKTSWKDAMGQTEEKVNVKKSENARKKAESYEERREREEEEALRARMEARKFKRIQ</sequence>
<dbReference type="GO" id="GO:0005743">
    <property type="term" value="C:mitochondrial inner membrane"/>
    <property type="evidence" value="ECO:0007669"/>
    <property type="project" value="UniProtKB-SubCell"/>
</dbReference>
<evidence type="ECO:0000256" key="10">
    <source>
        <dbReference type="SAM" id="MobiDB-lite"/>
    </source>
</evidence>
<keyword evidence="7" id="KW-0496">Mitochondrion</keyword>
<feature type="compositionally biased region" description="Low complexity" evidence="10">
    <location>
        <begin position="105"/>
        <end position="137"/>
    </location>
</feature>
<feature type="region of interest" description="Disordered" evidence="10">
    <location>
        <begin position="422"/>
        <end position="460"/>
    </location>
</feature>
<name>A0AAD5WWI4_9PEZI</name>
<dbReference type="PANTHER" id="PTHR12428:SF66">
    <property type="entry name" value="MITOCHONDRIAL INNER MEMBRANE PROTEIN OXA1L"/>
    <property type="match status" value="1"/>
</dbReference>
<evidence type="ECO:0000256" key="7">
    <source>
        <dbReference type="ARBA" id="ARBA00023128"/>
    </source>
</evidence>
<keyword evidence="6 11" id="KW-1133">Transmembrane helix</keyword>
<accession>A0AAD5WWI4</accession>
<dbReference type="GO" id="GO:0032977">
    <property type="term" value="F:membrane insertase activity"/>
    <property type="evidence" value="ECO:0007669"/>
    <property type="project" value="InterPro"/>
</dbReference>
<dbReference type="Proteomes" id="UP001201980">
    <property type="component" value="Unassembled WGS sequence"/>
</dbReference>
<evidence type="ECO:0000313" key="14">
    <source>
        <dbReference type="Proteomes" id="UP001201980"/>
    </source>
</evidence>
<feature type="compositionally biased region" description="Low complexity" evidence="10">
    <location>
        <begin position="89"/>
        <end position="98"/>
    </location>
</feature>
<evidence type="ECO:0000256" key="5">
    <source>
        <dbReference type="ARBA" id="ARBA00022946"/>
    </source>
</evidence>
<dbReference type="Pfam" id="PF02096">
    <property type="entry name" value="60KD_IMP"/>
    <property type="match status" value="1"/>
</dbReference>
<evidence type="ECO:0000256" key="1">
    <source>
        <dbReference type="ARBA" id="ARBA00004448"/>
    </source>
</evidence>
<evidence type="ECO:0000256" key="4">
    <source>
        <dbReference type="ARBA" id="ARBA00022792"/>
    </source>
</evidence>
<keyword evidence="4" id="KW-0999">Mitochondrion inner membrane</keyword>
<evidence type="ECO:0000256" key="11">
    <source>
        <dbReference type="SAM" id="Phobius"/>
    </source>
</evidence>
<feature type="region of interest" description="Disordered" evidence="10">
    <location>
        <begin position="508"/>
        <end position="552"/>
    </location>
</feature>
<keyword evidence="3 9" id="KW-0812">Transmembrane</keyword>
<feature type="transmembrane region" description="Helical" evidence="11">
    <location>
        <begin position="206"/>
        <end position="228"/>
    </location>
</feature>
<proteinExistence type="inferred from homology"/>
<dbReference type="PANTHER" id="PTHR12428">
    <property type="entry name" value="OXA1"/>
    <property type="match status" value="1"/>
</dbReference>
<evidence type="ECO:0000259" key="12">
    <source>
        <dbReference type="Pfam" id="PF02096"/>
    </source>
</evidence>
<comment type="subcellular location">
    <subcellularLocation>
        <location evidence="9">Membrane</location>
        <topology evidence="9">Multi-pass membrane protein</topology>
    </subcellularLocation>
    <subcellularLocation>
        <location evidence="1">Mitochondrion inner membrane</location>
        <topology evidence="1">Multi-pass membrane protein</topology>
    </subcellularLocation>
</comment>
<evidence type="ECO:0000256" key="2">
    <source>
        <dbReference type="ARBA" id="ARBA00009877"/>
    </source>
</evidence>
<gene>
    <name evidence="13" type="ORF">MKZ38_005828</name>
</gene>
<keyword evidence="14" id="KW-1185">Reference proteome</keyword>
<feature type="compositionally biased region" description="Low complexity" evidence="10">
    <location>
        <begin position="1"/>
        <end position="27"/>
    </location>
</feature>
<protein>
    <submittedName>
        <fullName evidence="13">YidC/Oxa1 family membrane protein insertase</fullName>
    </submittedName>
</protein>
<feature type="region of interest" description="Disordered" evidence="10">
    <location>
        <begin position="1"/>
        <end position="49"/>
    </location>
</feature>
<dbReference type="CDD" id="cd20069">
    <property type="entry name" value="5TM_Oxa1-like"/>
    <property type="match status" value="1"/>
</dbReference>
<organism evidence="13 14">
    <name type="scientific">Zalerion maritima</name>
    <dbReference type="NCBI Taxonomy" id="339359"/>
    <lineage>
        <taxon>Eukaryota</taxon>
        <taxon>Fungi</taxon>
        <taxon>Dikarya</taxon>
        <taxon>Ascomycota</taxon>
        <taxon>Pezizomycotina</taxon>
        <taxon>Sordariomycetes</taxon>
        <taxon>Lulworthiomycetidae</taxon>
        <taxon>Lulworthiales</taxon>
        <taxon>Lulworthiaceae</taxon>
        <taxon>Zalerion</taxon>
    </lineage>
</organism>
<feature type="domain" description="Membrane insertase YidC/Oxa/ALB C-terminal" evidence="12">
    <location>
        <begin position="221"/>
        <end position="402"/>
    </location>
</feature>
<dbReference type="InterPro" id="IPR028055">
    <property type="entry name" value="YidC/Oxa/ALB_C"/>
</dbReference>
<dbReference type="EMBL" id="JAKWBI020000034">
    <property type="protein sequence ID" value="KAJ2905315.1"/>
    <property type="molecule type" value="Genomic_DNA"/>
</dbReference>
<comment type="caution">
    <text evidence="13">The sequence shown here is derived from an EMBL/GenBank/DDBJ whole genome shotgun (WGS) entry which is preliminary data.</text>
</comment>
<feature type="transmembrane region" description="Helical" evidence="11">
    <location>
        <begin position="292"/>
        <end position="309"/>
    </location>
</feature>
<keyword evidence="5" id="KW-0809">Transit peptide</keyword>
<evidence type="ECO:0000256" key="3">
    <source>
        <dbReference type="ARBA" id="ARBA00022692"/>
    </source>
</evidence>
<feature type="transmembrane region" description="Helical" evidence="11">
    <location>
        <begin position="364"/>
        <end position="382"/>
    </location>
</feature>
<keyword evidence="8 11" id="KW-0472">Membrane</keyword>
<dbReference type="GO" id="GO:0032979">
    <property type="term" value="P:protein insertion into mitochondrial inner membrane from matrix"/>
    <property type="evidence" value="ECO:0007669"/>
    <property type="project" value="TreeGrafter"/>
</dbReference>
<feature type="compositionally biased region" description="Basic and acidic residues" evidence="10">
    <location>
        <begin position="508"/>
        <end position="546"/>
    </location>
</feature>
<evidence type="ECO:0000256" key="9">
    <source>
        <dbReference type="RuleBase" id="RU003945"/>
    </source>
</evidence>
<feature type="compositionally biased region" description="Low complexity" evidence="10">
    <location>
        <begin position="428"/>
        <end position="443"/>
    </location>
</feature>
<dbReference type="InterPro" id="IPR001708">
    <property type="entry name" value="YidC/ALB3/OXA1/COX18"/>
</dbReference>
<evidence type="ECO:0000256" key="6">
    <source>
        <dbReference type="ARBA" id="ARBA00022989"/>
    </source>
</evidence>
<feature type="region of interest" description="Disordered" evidence="10">
    <location>
        <begin position="89"/>
        <end position="137"/>
    </location>
</feature>
<comment type="similarity">
    <text evidence="2 9">Belongs to the OXA1/ALB3/YidC family.</text>
</comment>
<evidence type="ECO:0000256" key="8">
    <source>
        <dbReference type="ARBA" id="ARBA00023136"/>
    </source>
</evidence>